<dbReference type="EMBL" id="RBZU01000013">
    <property type="protein sequence ID" value="RKP47189.1"/>
    <property type="molecule type" value="Genomic_DNA"/>
</dbReference>
<dbReference type="InterPro" id="IPR002938">
    <property type="entry name" value="FAD-bd"/>
</dbReference>
<dbReference type="OrthoDB" id="3443359at2"/>
<dbReference type="PANTHER" id="PTHR43476">
    <property type="entry name" value="3-(3-HYDROXY-PHENYL)PROPIONATE/3-HYDROXYCINNAMIC ACID HYDROXYLASE"/>
    <property type="match status" value="1"/>
</dbReference>
<dbReference type="InterPro" id="IPR050631">
    <property type="entry name" value="PheA/TfdB_FAD_monoxygenase"/>
</dbReference>
<feature type="domain" description="FAD-binding" evidence="2">
    <location>
        <begin position="2"/>
        <end position="342"/>
    </location>
</feature>
<dbReference type="GO" id="GO:0019622">
    <property type="term" value="P:3-(3-hydroxy)phenylpropionate catabolic process"/>
    <property type="evidence" value="ECO:0007669"/>
    <property type="project" value="TreeGrafter"/>
</dbReference>
<organism evidence="3 4">
    <name type="scientific">Pararobbsia silviterrae</name>
    <dbReference type="NCBI Taxonomy" id="1792498"/>
    <lineage>
        <taxon>Bacteria</taxon>
        <taxon>Pseudomonadati</taxon>
        <taxon>Pseudomonadota</taxon>
        <taxon>Betaproteobacteria</taxon>
        <taxon>Burkholderiales</taxon>
        <taxon>Burkholderiaceae</taxon>
        <taxon>Pararobbsia</taxon>
    </lineage>
</organism>
<dbReference type="PANTHER" id="PTHR43476:SF3">
    <property type="entry name" value="FAD-BINDING MONOOXYGENASE"/>
    <property type="match status" value="1"/>
</dbReference>
<accession>A0A494XGB0</accession>
<evidence type="ECO:0000256" key="1">
    <source>
        <dbReference type="ARBA" id="ARBA00023002"/>
    </source>
</evidence>
<dbReference type="Proteomes" id="UP000270342">
    <property type="component" value="Unassembled WGS sequence"/>
</dbReference>
<dbReference type="PRINTS" id="PR00420">
    <property type="entry name" value="RNGMNOXGNASE"/>
</dbReference>
<gene>
    <name evidence="3" type="ORF">D7S86_23730</name>
</gene>
<proteinExistence type="predicted"/>
<dbReference type="Gene3D" id="3.50.50.60">
    <property type="entry name" value="FAD/NAD(P)-binding domain"/>
    <property type="match status" value="1"/>
</dbReference>
<dbReference type="GO" id="GO:0071949">
    <property type="term" value="F:FAD binding"/>
    <property type="evidence" value="ECO:0007669"/>
    <property type="project" value="InterPro"/>
</dbReference>
<protein>
    <submittedName>
        <fullName evidence="3">Bifunctional 3-(3-hydroxy-phenyl)propionate/3-hydroxycinnamic acid hydroxylase</fullName>
    </submittedName>
</protein>
<dbReference type="Pfam" id="PF01494">
    <property type="entry name" value="FAD_binding_3"/>
    <property type="match status" value="1"/>
</dbReference>
<dbReference type="GO" id="GO:0008688">
    <property type="term" value="F:3-(3-hydroxyphenyl)propionate hydroxylase activity"/>
    <property type="evidence" value="ECO:0007669"/>
    <property type="project" value="TreeGrafter"/>
</dbReference>
<dbReference type="NCBIfam" id="NF004829">
    <property type="entry name" value="PRK06183.1-3"/>
    <property type="match status" value="1"/>
</dbReference>
<comment type="caution">
    <text evidence="3">The sequence shown here is derived from an EMBL/GenBank/DDBJ whole genome shotgun (WGS) entry which is preliminary data.</text>
</comment>
<evidence type="ECO:0000313" key="4">
    <source>
        <dbReference type="Proteomes" id="UP000270342"/>
    </source>
</evidence>
<dbReference type="AlphaFoldDB" id="A0A494XGB0"/>
<keyword evidence="4" id="KW-1185">Reference proteome</keyword>
<keyword evidence="1" id="KW-0560">Oxidoreductase</keyword>
<reference evidence="3 4" key="1">
    <citation type="submission" date="2018-10" db="EMBL/GenBank/DDBJ databases">
        <title>Robbsia sp. DHC34, isolated from soil.</title>
        <authorList>
            <person name="Gao Z.-H."/>
            <person name="Qiu L.-H."/>
        </authorList>
    </citation>
    <scope>NUCLEOTIDE SEQUENCE [LARGE SCALE GENOMIC DNA]</scope>
    <source>
        <strain evidence="3 4">DHC34</strain>
    </source>
</reference>
<dbReference type="Gene3D" id="3.30.70.2450">
    <property type="match status" value="1"/>
</dbReference>
<sequence>MFDVAIIGLGPVGATLANLLATYGLKVAVLEREPAPYALPRAVHFDGECMRVFDAIGVAEEVAASCHISPGMKFVNAEGRLLVDWPRPQGIGAQGWNSSYRFHQPDLERVLRARLDSQANVSVKLRSEVYAIETAARHVTVRFEDLTCGRLESIDAAYVIGADGARSLVRRLIGSEMTDLGLHERWLVFDVVLKRPWSVLGDHSVQFCDPSRPLTYVRGVGDRRRFEIMLHANEDAADMVRPETVWSLIQRWMTPDDADLERAAVYTFHALVAQRWRRGRLMLAGDSAHQTPPFLGQGLCAGIRDAANLAWKLKAVCLLGASDALLDTYQDERAPHAREYIQLAVELGRIIQARDPHEVAERDRTLAAAPRMLRSLSPRLGESALRLAQSASGIVAPQPSLATGTRIDAIAGQTFTILAKPNLIDTASAAALRARLPFPMTVLDDGSAEIIDCLTEFKAAAIVIRPDRYVFGVASDLSQLYGLLDDLGSVLNTGKRGVEVLQST</sequence>
<dbReference type="InterPro" id="IPR036188">
    <property type="entry name" value="FAD/NAD-bd_sf"/>
</dbReference>
<name>A0A494XGB0_9BURK</name>
<dbReference type="RefSeq" id="WP_121090090.1">
    <property type="nucleotide sequence ID" value="NZ_RBZU01000013.1"/>
</dbReference>
<evidence type="ECO:0000259" key="2">
    <source>
        <dbReference type="Pfam" id="PF01494"/>
    </source>
</evidence>
<evidence type="ECO:0000313" key="3">
    <source>
        <dbReference type="EMBL" id="RKP47189.1"/>
    </source>
</evidence>
<dbReference type="SUPFAM" id="SSF51905">
    <property type="entry name" value="FAD/NAD(P)-binding domain"/>
    <property type="match status" value="1"/>
</dbReference>